<gene>
    <name evidence="1" type="ORF">KCG49_04175</name>
</gene>
<evidence type="ECO:0000313" key="1">
    <source>
        <dbReference type="EMBL" id="MBV7268390.1"/>
    </source>
</evidence>
<dbReference type="AlphaFoldDB" id="A0A9X1JMF1"/>
<proteinExistence type="predicted"/>
<reference evidence="1" key="1">
    <citation type="submission" date="2021-04" db="EMBL/GenBank/DDBJ databases">
        <authorList>
            <person name="Pira H."/>
            <person name="Risdian C."/>
            <person name="Wink J."/>
        </authorList>
    </citation>
    <scope>NUCLEOTIDE SEQUENCE</scope>
    <source>
        <strain evidence="1">WHY3</strain>
    </source>
</reference>
<sequence length="66" mass="7546">MAYLNEVFKGQTYTIDGEEFKITEIRATNVVSSSDYVIAVTFQNENKTFDTNIEKVIKGDDYKLIS</sequence>
<name>A0A9X1JMF1_9FLAO</name>
<protein>
    <submittedName>
        <fullName evidence="1">Uncharacterized protein</fullName>
    </submittedName>
</protein>
<comment type="caution">
    <text evidence="1">The sequence shown here is derived from an EMBL/GenBank/DDBJ whole genome shotgun (WGS) entry which is preliminary data.</text>
</comment>
<accession>A0A9X1JMF1</accession>
<organism evidence="1 2">
    <name type="scientific">Winogradskyella luteola</name>
    <dbReference type="NCBI Taxonomy" id="2828330"/>
    <lineage>
        <taxon>Bacteria</taxon>
        <taxon>Pseudomonadati</taxon>
        <taxon>Bacteroidota</taxon>
        <taxon>Flavobacteriia</taxon>
        <taxon>Flavobacteriales</taxon>
        <taxon>Flavobacteriaceae</taxon>
        <taxon>Winogradskyella</taxon>
    </lineage>
</organism>
<dbReference type="EMBL" id="JAGSPD010000003">
    <property type="protein sequence ID" value="MBV7268390.1"/>
    <property type="molecule type" value="Genomic_DNA"/>
</dbReference>
<dbReference type="Proteomes" id="UP001138894">
    <property type="component" value="Unassembled WGS sequence"/>
</dbReference>
<dbReference type="RefSeq" id="WP_218544945.1">
    <property type="nucleotide sequence ID" value="NZ_JAGSPD010000003.1"/>
</dbReference>
<keyword evidence="2" id="KW-1185">Reference proteome</keyword>
<evidence type="ECO:0000313" key="2">
    <source>
        <dbReference type="Proteomes" id="UP001138894"/>
    </source>
</evidence>